<gene>
    <name evidence="1" type="ORF">PROH_08630</name>
</gene>
<organism evidence="1 2">
    <name type="scientific">Prochlorothrix hollandica PCC 9006 = CALU 1027</name>
    <dbReference type="NCBI Taxonomy" id="317619"/>
    <lineage>
        <taxon>Bacteria</taxon>
        <taxon>Bacillati</taxon>
        <taxon>Cyanobacteriota</taxon>
        <taxon>Cyanophyceae</taxon>
        <taxon>Prochlorotrichales</taxon>
        <taxon>Prochlorotrichaceae</taxon>
        <taxon>Prochlorothrix</taxon>
    </lineage>
</organism>
<dbReference type="Proteomes" id="UP000034681">
    <property type="component" value="Unassembled WGS sequence"/>
</dbReference>
<dbReference type="RefSeq" id="WP_017711196.1">
    <property type="nucleotide sequence ID" value="NZ_KB235933.1"/>
</dbReference>
<proteinExistence type="predicted"/>
<dbReference type="AlphaFoldDB" id="A0A0M2PUU1"/>
<evidence type="ECO:0000313" key="1">
    <source>
        <dbReference type="EMBL" id="KKI99879.1"/>
    </source>
</evidence>
<sequence length="74" mass="8274">MWCAPGGADHTKGFSHRDAYNWFRVAVLFSISWDNDRTKVAGTWNCNSHHAYTKNGLNLGYAATLFDAALLIVQ</sequence>
<reference evidence="1" key="1">
    <citation type="submission" date="2012-04" db="EMBL/GenBank/DDBJ databases">
        <authorList>
            <person name="Borisov I.G."/>
            <person name="Ivanikova N.V."/>
            <person name="Pinevich A.V."/>
        </authorList>
    </citation>
    <scope>NUCLEOTIDE SEQUENCE</scope>
    <source>
        <strain evidence="1">CALU 1027</strain>
    </source>
</reference>
<protein>
    <submittedName>
        <fullName evidence="1">Uncharacterized protein</fullName>
    </submittedName>
</protein>
<accession>A0A0M2PUU1</accession>
<dbReference type="EMBL" id="AJTX02000004">
    <property type="protein sequence ID" value="KKI99879.1"/>
    <property type="molecule type" value="Genomic_DNA"/>
</dbReference>
<name>A0A0M2PUU1_PROHO</name>
<evidence type="ECO:0000313" key="2">
    <source>
        <dbReference type="Proteomes" id="UP000034681"/>
    </source>
</evidence>
<comment type="caution">
    <text evidence="1">The sequence shown here is derived from an EMBL/GenBank/DDBJ whole genome shotgun (WGS) entry which is preliminary data.</text>
</comment>
<keyword evidence="2" id="KW-1185">Reference proteome</keyword>